<comment type="caution">
    <text evidence="1">The sequence shown here is derived from an EMBL/GenBank/DDBJ whole genome shotgun (WGS) entry which is preliminary data.</text>
</comment>
<evidence type="ECO:0000313" key="1">
    <source>
        <dbReference type="EMBL" id="TGY88713.1"/>
    </source>
</evidence>
<accession>A0AC61RNR7</accession>
<protein>
    <submittedName>
        <fullName evidence="1">DUF3847 domain-containing protein</fullName>
    </submittedName>
</protein>
<name>A0AC61RNR7_9FIRM</name>
<proteinExistence type="predicted"/>
<evidence type="ECO:0000313" key="2">
    <source>
        <dbReference type="Proteomes" id="UP000304953"/>
    </source>
</evidence>
<keyword evidence="2" id="KW-1185">Reference proteome</keyword>
<sequence length="105" mass="12581">MRKRRSHMMDKSYEEWEKEYAEATAKLEQYQHRGQRYENRIRYYTQGERKKRNHRLITRGGAVESVVPEVRNMSERDFFLLMEKVFSLPEVAALVSHATDQQEGG</sequence>
<gene>
    <name evidence="1" type="ORF">E5329_25415</name>
</gene>
<dbReference type="Proteomes" id="UP000304953">
    <property type="component" value="Unassembled WGS sequence"/>
</dbReference>
<reference evidence="1" key="1">
    <citation type="submission" date="2019-04" db="EMBL/GenBank/DDBJ databases">
        <title>Microbes associate with the intestines of laboratory mice.</title>
        <authorList>
            <person name="Navarre W."/>
            <person name="Wong E."/>
            <person name="Huang K."/>
            <person name="Tropini C."/>
            <person name="Ng K."/>
            <person name="Yu B."/>
        </authorList>
    </citation>
    <scope>NUCLEOTIDE SEQUENCE</scope>
    <source>
        <strain evidence="1">NM01_1-7b</strain>
    </source>
</reference>
<dbReference type="EMBL" id="SRYA01000096">
    <property type="protein sequence ID" value="TGY88713.1"/>
    <property type="molecule type" value="Genomic_DNA"/>
</dbReference>
<organism evidence="1 2">
    <name type="scientific">Petralouisia muris</name>
    <dbReference type="NCBI Taxonomy" id="3032872"/>
    <lineage>
        <taxon>Bacteria</taxon>
        <taxon>Bacillati</taxon>
        <taxon>Bacillota</taxon>
        <taxon>Clostridia</taxon>
        <taxon>Lachnospirales</taxon>
        <taxon>Lachnospiraceae</taxon>
        <taxon>Petralouisia</taxon>
    </lineage>
</organism>